<gene>
    <name evidence="6" type="ORF">ABID43_002755</name>
</gene>
<dbReference type="PANTHER" id="PTHR47506:SF1">
    <property type="entry name" value="HTH-TYPE TRANSCRIPTIONAL REGULATOR YJDC"/>
    <property type="match status" value="1"/>
</dbReference>
<dbReference type="RefSeq" id="WP_238280235.1">
    <property type="nucleotide sequence ID" value="NZ_BPQL01000081.1"/>
</dbReference>
<dbReference type="PANTHER" id="PTHR47506">
    <property type="entry name" value="TRANSCRIPTIONAL REGULATORY PROTEIN"/>
    <property type="match status" value="1"/>
</dbReference>
<dbReference type="SUPFAM" id="SSF46689">
    <property type="entry name" value="Homeodomain-like"/>
    <property type="match status" value="1"/>
</dbReference>
<dbReference type="SUPFAM" id="SSF48498">
    <property type="entry name" value="Tetracyclin repressor-like, C-terminal domain"/>
    <property type="match status" value="1"/>
</dbReference>
<feature type="domain" description="HTH tetR-type" evidence="5">
    <location>
        <begin position="2"/>
        <end position="62"/>
    </location>
</feature>
<evidence type="ECO:0000313" key="6">
    <source>
        <dbReference type="EMBL" id="MET3693208.1"/>
    </source>
</evidence>
<accession>A0ABV2L5V3</accession>
<dbReference type="PROSITE" id="PS50977">
    <property type="entry name" value="HTH_TETR_2"/>
    <property type="match status" value="1"/>
</dbReference>
<keyword evidence="7" id="KW-1185">Reference proteome</keyword>
<dbReference type="Gene3D" id="1.10.357.10">
    <property type="entry name" value="Tetracycline Repressor, domain 2"/>
    <property type="match status" value="1"/>
</dbReference>
<keyword evidence="3" id="KW-0804">Transcription</keyword>
<evidence type="ECO:0000259" key="5">
    <source>
        <dbReference type="PROSITE" id="PS50977"/>
    </source>
</evidence>
<proteinExistence type="predicted"/>
<keyword evidence="1" id="KW-0805">Transcription regulation</keyword>
<keyword evidence="2 4" id="KW-0238">DNA-binding</keyword>
<dbReference type="Pfam" id="PF00440">
    <property type="entry name" value="TetR_N"/>
    <property type="match status" value="1"/>
</dbReference>
<dbReference type="InterPro" id="IPR036271">
    <property type="entry name" value="Tet_transcr_reg_TetR-rel_C_sf"/>
</dbReference>
<evidence type="ECO:0000256" key="4">
    <source>
        <dbReference type="PROSITE-ProRule" id="PRU00335"/>
    </source>
</evidence>
<evidence type="ECO:0000256" key="1">
    <source>
        <dbReference type="ARBA" id="ARBA00023015"/>
    </source>
</evidence>
<sequence>MRDTRAELLLQAETLVRRRGYAGFSYADLAETVQIRKASIHHHFPTKSDLAHALVAAYDARYDAALAEIRAGEPDAIERIAAYGALYLGGVEAGLGCLCAVLAIEGDALPASLRADIARFFEKHIAWLENVLAEGVAAGSVRVSAEPRATARMVVAALEGALLMERLLAGPEGFRGTLAALCDGLRPAGVSSGRTDTI</sequence>
<dbReference type="InterPro" id="IPR011075">
    <property type="entry name" value="TetR_C"/>
</dbReference>
<dbReference type="InterPro" id="IPR001647">
    <property type="entry name" value="HTH_TetR"/>
</dbReference>
<reference evidence="6 7" key="1">
    <citation type="submission" date="2024-06" db="EMBL/GenBank/DDBJ databases">
        <title>Genomic Encyclopedia of Type Strains, Phase IV (KMG-IV): sequencing the most valuable type-strain genomes for metagenomic binning, comparative biology and taxonomic classification.</title>
        <authorList>
            <person name="Goeker M."/>
        </authorList>
    </citation>
    <scope>NUCLEOTIDE SEQUENCE [LARGE SCALE GENOMIC DNA]</scope>
    <source>
        <strain evidence="6 7">DSM 21331</strain>
    </source>
</reference>
<dbReference type="InterPro" id="IPR009057">
    <property type="entry name" value="Homeodomain-like_sf"/>
</dbReference>
<dbReference type="EMBL" id="JBEPMM010000007">
    <property type="protein sequence ID" value="MET3693208.1"/>
    <property type="molecule type" value="Genomic_DNA"/>
</dbReference>
<comment type="caution">
    <text evidence="6">The sequence shown here is derived from an EMBL/GenBank/DDBJ whole genome shotgun (WGS) entry which is preliminary data.</text>
</comment>
<name>A0ABV2L5V3_9HYPH</name>
<dbReference type="Proteomes" id="UP001549145">
    <property type="component" value="Unassembled WGS sequence"/>
</dbReference>
<organism evidence="6 7">
    <name type="scientific">Methylobacterium goesingense</name>
    <dbReference type="NCBI Taxonomy" id="243690"/>
    <lineage>
        <taxon>Bacteria</taxon>
        <taxon>Pseudomonadati</taxon>
        <taxon>Pseudomonadota</taxon>
        <taxon>Alphaproteobacteria</taxon>
        <taxon>Hyphomicrobiales</taxon>
        <taxon>Methylobacteriaceae</taxon>
        <taxon>Methylobacterium</taxon>
    </lineage>
</organism>
<evidence type="ECO:0000256" key="2">
    <source>
        <dbReference type="ARBA" id="ARBA00023125"/>
    </source>
</evidence>
<feature type="DNA-binding region" description="H-T-H motif" evidence="4">
    <location>
        <begin position="25"/>
        <end position="44"/>
    </location>
</feature>
<protein>
    <submittedName>
        <fullName evidence="6">TetR/AcrR family transcriptional repressor of nem operon</fullName>
    </submittedName>
</protein>
<dbReference type="Pfam" id="PF16925">
    <property type="entry name" value="TetR_C_13"/>
    <property type="match status" value="1"/>
</dbReference>
<evidence type="ECO:0000313" key="7">
    <source>
        <dbReference type="Proteomes" id="UP001549145"/>
    </source>
</evidence>
<evidence type="ECO:0000256" key="3">
    <source>
        <dbReference type="ARBA" id="ARBA00023163"/>
    </source>
</evidence>